<dbReference type="AlphaFoldDB" id="A0A382NNQ7"/>
<proteinExistence type="predicted"/>
<evidence type="ECO:0000313" key="1">
    <source>
        <dbReference type="EMBL" id="SVC62849.1"/>
    </source>
</evidence>
<dbReference type="EMBL" id="UINC01101773">
    <property type="protein sequence ID" value="SVC62849.1"/>
    <property type="molecule type" value="Genomic_DNA"/>
</dbReference>
<organism evidence="1">
    <name type="scientific">marine metagenome</name>
    <dbReference type="NCBI Taxonomy" id="408172"/>
    <lineage>
        <taxon>unclassified sequences</taxon>
        <taxon>metagenomes</taxon>
        <taxon>ecological metagenomes</taxon>
    </lineage>
</organism>
<dbReference type="SUPFAM" id="SSF69255">
    <property type="entry name" value="gp5 N-terminal domain-like"/>
    <property type="match status" value="1"/>
</dbReference>
<feature type="non-terminal residue" evidence="1">
    <location>
        <position position="120"/>
    </location>
</feature>
<dbReference type="Gene3D" id="2.40.50.260">
    <property type="entry name" value="Nucleic acid-binding protein domain"/>
    <property type="match status" value="1"/>
</dbReference>
<sequence length="120" mass="13862">MIEHLNKDGFVWWQGVVKNRKDPLKIGRCQVRILGYHDDEKNIPDKDLPWAYPAMPINVRPNSVATGLVEGVWVLGFFRDGHDAQEPVITHLINYGRARDDDSYKPAEKTLYTENFINII</sequence>
<evidence type="ECO:0008006" key="2">
    <source>
        <dbReference type="Google" id="ProtNLM"/>
    </source>
</evidence>
<gene>
    <name evidence="1" type="ORF">METZ01_LOCUS315703</name>
</gene>
<protein>
    <recommendedName>
        <fullName evidence="2">Protein Gp5 N-terminal OB-fold domain-containing protein</fullName>
    </recommendedName>
</protein>
<name>A0A382NNQ7_9ZZZZ</name>
<accession>A0A382NNQ7</accession>
<reference evidence="1" key="1">
    <citation type="submission" date="2018-05" db="EMBL/GenBank/DDBJ databases">
        <authorList>
            <person name="Lanie J.A."/>
            <person name="Ng W.-L."/>
            <person name="Kazmierczak K.M."/>
            <person name="Andrzejewski T.M."/>
            <person name="Davidsen T.M."/>
            <person name="Wayne K.J."/>
            <person name="Tettelin H."/>
            <person name="Glass J.I."/>
            <person name="Rusch D."/>
            <person name="Podicherti R."/>
            <person name="Tsui H.-C.T."/>
            <person name="Winkler M.E."/>
        </authorList>
    </citation>
    <scope>NUCLEOTIDE SEQUENCE</scope>
</reference>